<dbReference type="CDD" id="cd05233">
    <property type="entry name" value="SDR_c"/>
    <property type="match status" value="1"/>
</dbReference>
<dbReference type="PANTHER" id="PTHR44196">
    <property type="entry name" value="DEHYDROGENASE/REDUCTASE SDR FAMILY MEMBER 7B"/>
    <property type="match status" value="1"/>
</dbReference>
<feature type="domain" description="Ketoreductase" evidence="4">
    <location>
        <begin position="9"/>
        <end position="191"/>
    </location>
</feature>
<dbReference type="SUPFAM" id="SSF51735">
    <property type="entry name" value="NAD(P)-binding Rossmann-fold domains"/>
    <property type="match status" value="1"/>
</dbReference>
<dbReference type="PROSITE" id="PS00061">
    <property type="entry name" value="ADH_SHORT"/>
    <property type="match status" value="1"/>
</dbReference>
<evidence type="ECO:0000256" key="3">
    <source>
        <dbReference type="RuleBase" id="RU000363"/>
    </source>
</evidence>
<dbReference type="GO" id="GO:0016491">
    <property type="term" value="F:oxidoreductase activity"/>
    <property type="evidence" value="ECO:0007669"/>
    <property type="project" value="UniProtKB-KW"/>
</dbReference>
<dbReference type="PANTHER" id="PTHR44196:SF1">
    <property type="entry name" value="DEHYDROGENASE_REDUCTASE SDR FAMILY MEMBER 7B"/>
    <property type="match status" value="1"/>
</dbReference>
<evidence type="ECO:0000259" key="4">
    <source>
        <dbReference type="SMART" id="SM00822"/>
    </source>
</evidence>
<keyword evidence="2" id="KW-0560">Oxidoreductase</keyword>
<dbReference type="PRINTS" id="PR00081">
    <property type="entry name" value="GDHRDH"/>
</dbReference>
<dbReference type="Gene3D" id="3.40.50.720">
    <property type="entry name" value="NAD(P)-binding Rossmann-like Domain"/>
    <property type="match status" value="1"/>
</dbReference>
<dbReference type="Pfam" id="PF00106">
    <property type="entry name" value="adh_short"/>
    <property type="match status" value="1"/>
</dbReference>
<accession>A0AAU7B1S8</accession>
<dbReference type="RefSeq" id="WP_354699148.1">
    <property type="nucleotide sequence ID" value="NZ_CP114014.1"/>
</dbReference>
<dbReference type="KEGG" id="parq:DSM112329_04856"/>
<dbReference type="NCBIfam" id="NF004526">
    <property type="entry name" value="PRK05872.1"/>
    <property type="match status" value="1"/>
</dbReference>
<sequence length="287" mass="30252">MALYDLNGKVALVTGGARGIGFATARGLIERGATVVVVDLDQGACDAAAAQLHDTRAAGIAADVTDRAAMQRAVATTVERFGGLDVVVANAGIASRGATFRAMSTESFDRVIDVNLFGVVRTVEAALPQIVARQGHVVVVASVYAFANGMGATPYAMAKAGVEQFGRALRVELTPFGASASVAYFGFIDTEMVHQALDGDPLSDALMDVVPKPLRKRLQPQAAGDAIVAGIQKRAPRIIRPRRWTIYSVLRGVLNPLADRYTERDAATAALIRGFDERAGEEQPTTA</sequence>
<dbReference type="InterPro" id="IPR057326">
    <property type="entry name" value="KR_dom"/>
</dbReference>
<dbReference type="AlphaFoldDB" id="A0AAU7B1S8"/>
<dbReference type="GO" id="GO:0016020">
    <property type="term" value="C:membrane"/>
    <property type="evidence" value="ECO:0007669"/>
    <property type="project" value="TreeGrafter"/>
</dbReference>
<gene>
    <name evidence="5" type="ORF">DSM112329_04856</name>
</gene>
<name>A0AAU7B1S8_9ACTN</name>
<dbReference type="EMBL" id="CP114014">
    <property type="protein sequence ID" value="XAY07962.1"/>
    <property type="molecule type" value="Genomic_DNA"/>
</dbReference>
<proteinExistence type="inferred from homology"/>
<dbReference type="SMART" id="SM00822">
    <property type="entry name" value="PKS_KR"/>
    <property type="match status" value="1"/>
</dbReference>
<dbReference type="PRINTS" id="PR00080">
    <property type="entry name" value="SDRFAMILY"/>
</dbReference>
<organism evidence="5">
    <name type="scientific">Paraconexibacter sp. AEG42_29</name>
    <dbReference type="NCBI Taxonomy" id="2997339"/>
    <lineage>
        <taxon>Bacteria</taxon>
        <taxon>Bacillati</taxon>
        <taxon>Actinomycetota</taxon>
        <taxon>Thermoleophilia</taxon>
        <taxon>Solirubrobacterales</taxon>
        <taxon>Paraconexibacteraceae</taxon>
        <taxon>Paraconexibacter</taxon>
    </lineage>
</organism>
<evidence type="ECO:0000256" key="1">
    <source>
        <dbReference type="ARBA" id="ARBA00006484"/>
    </source>
</evidence>
<dbReference type="InterPro" id="IPR020904">
    <property type="entry name" value="Sc_DH/Rdtase_CS"/>
</dbReference>
<dbReference type="InterPro" id="IPR036291">
    <property type="entry name" value="NAD(P)-bd_dom_sf"/>
</dbReference>
<protein>
    <submittedName>
        <fullName evidence="5">FabG-like 3-oxoacyl-(Acyl-carrier-protein) reductase</fullName>
    </submittedName>
</protein>
<dbReference type="FunFam" id="3.40.50.720:FF:000084">
    <property type="entry name" value="Short-chain dehydrogenase reductase"/>
    <property type="match status" value="1"/>
</dbReference>
<dbReference type="InterPro" id="IPR002347">
    <property type="entry name" value="SDR_fam"/>
</dbReference>
<evidence type="ECO:0000256" key="2">
    <source>
        <dbReference type="ARBA" id="ARBA00023002"/>
    </source>
</evidence>
<comment type="similarity">
    <text evidence="1 3">Belongs to the short-chain dehydrogenases/reductases (SDR) family.</text>
</comment>
<evidence type="ECO:0000313" key="5">
    <source>
        <dbReference type="EMBL" id="XAY07962.1"/>
    </source>
</evidence>
<reference evidence="5" key="1">
    <citation type="submission" date="2022-12" db="EMBL/GenBank/DDBJ databases">
        <title>Paraconexibacter alkalitolerans sp. nov. and Baekduia alba sp. nov., isolated from soil and emended description of the genera Paraconexibacter (Chun et al., 2020) and Baekduia (An et al., 2020).</title>
        <authorList>
            <person name="Vieira S."/>
            <person name="Huber K.J."/>
            <person name="Geppert A."/>
            <person name="Wolf J."/>
            <person name="Neumann-Schaal M."/>
            <person name="Muesken M."/>
            <person name="Overmann J."/>
        </authorList>
    </citation>
    <scope>NUCLEOTIDE SEQUENCE</scope>
    <source>
        <strain evidence="5">AEG42_29</strain>
    </source>
</reference>